<dbReference type="VEuPathDB" id="VectorBase:GPPI014756"/>
<evidence type="ECO:0000313" key="3">
    <source>
        <dbReference type="Proteomes" id="UP000092460"/>
    </source>
</evidence>
<proteinExistence type="predicted"/>
<reference evidence="2" key="2">
    <citation type="submission" date="2020-05" db="UniProtKB">
        <authorList>
            <consortium name="EnsemblMetazoa"/>
        </authorList>
    </citation>
    <scope>IDENTIFICATION</scope>
    <source>
        <strain evidence="2">IAEA</strain>
    </source>
</reference>
<reference evidence="3" key="1">
    <citation type="submission" date="2015-01" db="EMBL/GenBank/DDBJ databases">
        <authorList>
            <person name="Aksoy S."/>
            <person name="Warren W."/>
            <person name="Wilson R.K."/>
        </authorList>
    </citation>
    <scope>NUCLEOTIDE SEQUENCE [LARGE SCALE GENOMIC DNA]</scope>
    <source>
        <strain evidence="3">IAEA</strain>
    </source>
</reference>
<evidence type="ECO:0000313" key="2">
    <source>
        <dbReference type="EnsemblMetazoa" id="GPPI014756-PA"/>
    </source>
</evidence>
<dbReference type="EMBL" id="JXJN01006753">
    <property type="status" value="NOT_ANNOTATED_CDS"/>
    <property type="molecule type" value="Genomic_DNA"/>
</dbReference>
<feature type="compositionally biased region" description="Polar residues" evidence="1">
    <location>
        <begin position="1"/>
        <end position="18"/>
    </location>
</feature>
<feature type="compositionally biased region" description="Basic and acidic residues" evidence="1">
    <location>
        <begin position="19"/>
        <end position="33"/>
    </location>
</feature>
<dbReference type="AlphaFoldDB" id="A0A1B0B0F5"/>
<accession>A0A1B0B0F5</accession>
<sequence length="113" mass="13083">MHKQTTASYPPHHTINQSSRDKDMKPRPNERTTKNKHWHENRHRQHCKVSLSACVERIVRKASLPACLPTCLPAWLTACLTDCRLLICFPSRLCGHRHMQLLVVAAKNRLENL</sequence>
<evidence type="ECO:0000256" key="1">
    <source>
        <dbReference type="SAM" id="MobiDB-lite"/>
    </source>
</evidence>
<organism evidence="2 3">
    <name type="scientific">Glossina palpalis gambiensis</name>
    <dbReference type="NCBI Taxonomy" id="67801"/>
    <lineage>
        <taxon>Eukaryota</taxon>
        <taxon>Metazoa</taxon>
        <taxon>Ecdysozoa</taxon>
        <taxon>Arthropoda</taxon>
        <taxon>Hexapoda</taxon>
        <taxon>Insecta</taxon>
        <taxon>Pterygota</taxon>
        <taxon>Neoptera</taxon>
        <taxon>Endopterygota</taxon>
        <taxon>Diptera</taxon>
        <taxon>Brachycera</taxon>
        <taxon>Muscomorpha</taxon>
        <taxon>Hippoboscoidea</taxon>
        <taxon>Glossinidae</taxon>
        <taxon>Glossina</taxon>
    </lineage>
</organism>
<feature type="region of interest" description="Disordered" evidence="1">
    <location>
        <begin position="1"/>
        <end position="41"/>
    </location>
</feature>
<dbReference type="EnsemblMetazoa" id="GPPI014756-RA">
    <property type="protein sequence ID" value="GPPI014756-PA"/>
    <property type="gene ID" value="GPPI014756"/>
</dbReference>
<dbReference type="Proteomes" id="UP000092460">
    <property type="component" value="Unassembled WGS sequence"/>
</dbReference>
<protein>
    <submittedName>
        <fullName evidence="2">Uncharacterized protein</fullName>
    </submittedName>
</protein>
<name>A0A1B0B0F5_9MUSC</name>
<keyword evidence="3" id="KW-1185">Reference proteome</keyword>